<comment type="pathway">
    <text evidence="7">Carbohydrate biosynthesis; gluconeogenesis.</text>
</comment>
<keyword evidence="4 7" id="KW-0324">Glycolysis</keyword>
<sequence>MSWQRFQDLTCSVDSLQISLDVSRMRFDDAWWNAQQAAMQRAFDAMAALEGGAIANPDEKRQVGHYWLRAPKLATPELTAVIEDALSKVKAFAADVHAGRITAPGSVKFTRLLVVGIGGSALGPQLAADALGGVNDKLTPYFFDNTDPDGFDRVLGQLAGSLSQTLVVVISKSGGTKETRNGMLEAQAAWSKAGLDFSKHAVAVTGAGSELDKAAANWLGRFPMWDWVGGRTSETSAVGLLPAALQGFDIDALLEGARLMDEATRVRDARKNPAALLALMWLHGSRGVGAKDLVVLPYKDRLLLLSRYLQQLVMESLGKEKDLDGKVVEQGLSVYGNKGSTDQHAYVQQLRDGVPNHFVLFIEVLKERAGAAFEVEPGVTSGDYLTGFLLGTRAALSEKNRESITLTLPEVSARSLGAVIALFERTVGFYGSLINVNAYHQPGVEAGKKAAEAVLQVQKKIVSALTATAQPVDALAKAAGVDDVETAFFVLRHLAANGRVTSEGSGVTARFAR</sequence>
<dbReference type="PANTHER" id="PTHR11469">
    <property type="entry name" value="GLUCOSE-6-PHOSPHATE ISOMERASE"/>
    <property type="match status" value="1"/>
</dbReference>
<dbReference type="Proteomes" id="UP000249061">
    <property type="component" value="Unassembled WGS sequence"/>
</dbReference>
<keyword evidence="7" id="KW-0963">Cytoplasm</keyword>
<gene>
    <name evidence="7" type="primary">pgi</name>
    <name evidence="9" type="ORF">DI536_01805</name>
</gene>
<dbReference type="UniPathway" id="UPA00138"/>
<feature type="active site" evidence="7">
    <location>
        <position position="448"/>
    </location>
</feature>
<dbReference type="HAMAP" id="MF_00473">
    <property type="entry name" value="G6P_isomerase"/>
    <property type="match status" value="1"/>
</dbReference>
<dbReference type="SUPFAM" id="SSF53697">
    <property type="entry name" value="SIS domain"/>
    <property type="match status" value="1"/>
</dbReference>
<dbReference type="InterPro" id="IPR001672">
    <property type="entry name" value="G6P_Isomerase"/>
</dbReference>
<dbReference type="EMBL" id="QFQP01000001">
    <property type="protein sequence ID" value="PZR18639.1"/>
    <property type="molecule type" value="Genomic_DNA"/>
</dbReference>
<feature type="active site" description="Proton donor" evidence="7">
    <location>
        <position position="315"/>
    </location>
</feature>
<dbReference type="FunFam" id="3.40.50.10490:FF:000023">
    <property type="entry name" value="Glucose-6-phosphate isomerase"/>
    <property type="match status" value="1"/>
</dbReference>
<comment type="catalytic activity">
    <reaction evidence="6 7 8">
        <text>alpha-D-glucose 6-phosphate = beta-D-fructose 6-phosphate</text>
        <dbReference type="Rhea" id="RHEA:11816"/>
        <dbReference type="ChEBI" id="CHEBI:57634"/>
        <dbReference type="ChEBI" id="CHEBI:58225"/>
        <dbReference type="EC" id="5.3.1.9"/>
    </reaction>
</comment>
<evidence type="ECO:0000256" key="5">
    <source>
        <dbReference type="ARBA" id="ARBA00023235"/>
    </source>
</evidence>
<dbReference type="GO" id="GO:0097367">
    <property type="term" value="F:carbohydrate derivative binding"/>
    <property type="evidence" value="ECO:0007669"/>
    <property type="project" value="InterPro"/>
</dbReference>
<evidence type="ECO:0000256" key="1">
    <source>
        <dbReference type="ARBA" id="ARBA00004926"/>
    </source>
</evidence>
<dbReference type="InterPro" id="IPR035482">
    <property type="entry name" value="SIS_PGI_2"/>
</dbReference>
<name>A0A2W5TSC8_9BACT</name>
<feature type="active site" evidence="7">
    <location>
        <position position="344"/>
    </location>
</feature>
<dbReference type="PANTHER" id="PTHR11469:SF1">
    <property type="entry name" value="GLUCOSE-6-PHOSPHATE ISOMERASE"/>
    <property type="match status" value="1"/>
</dbReference>
<dbReference type="InterPro" id="IPR035476">
    <property type="entry name" value="SIS_PGI_1"/>
</dbReference>
<organism evidence="9 10">
    <name type="scientific">Archangium gephyra</name>
    <dbReference type="NCBI Taxonomy" id="48"/>
    <lineage>
        <taxon>Bacteria</taxon>
        <taxon>Pseudomonadati</taxon>
        <taxon>Myxococcota</taxon>
        <taxon>Myxococcia</taxon>
        <taxon>Myxococcales</taxon>
        <taxon>Cystobacterineae</taxon>
        <taxon>Archangiaceae</taxon>
        <taxon>Archangium</taxon>
    </lineage>
</organism>
<evidence type="ECO:0000313" key="9">
    <source>
        <dbReference type="EMBL" id="PZR18639.1"/>
    </source>
</evidence>
<dbReference type="CDD" id="cd05015">
    <property type="entry name" value="SIS_PGI_1"/>
    <property type="match status" value="1"/>
</dbReference>
<comment type="similarity">
    <text evidence="2 7 8">Belongs to the GPI family.</text>
</comment>
<dbReference type="PROSITE" id="PS51463">
    <property type="entry name" value="P_GLUCOSE_ISOMERASE_3"/>
    <property type="match status" value="1"/>
</dbReference>
<dbReference type="PRINTS" id="PR00662">
    <property type="entry name" value="G6PISOMERASE"/>
</dbReference>
<comment type="caution">
    <text evidence="9">The sequence shown here is derived from an EMBL/GenBank/DDBJ whole genome shotgun (WGS) entry which is preliminary data.</text>
</comment>
<dbReference type="Pfam" id="PF00342">
    <property type="entry name" value="PGI"/>
    <property type="match status" value="2"/>
</dbReference>
<evidence type="ECO:0000256" key="3">
    <source>
        <dbReference type="ARBA" id="ARBA00022432"/>
    </source>
</evidence>
<comment type="subcellular location">
    <subcellularLocation>
        <location evidence="7">Cytoplasm</location>
    </subcellularLocation>
</comment>
<accession>A0A2W5TSC8</accession>
<dbReference type="PROSITE" id="PS00174">
    <property type="entry name" value="P_GLUCOSE_ISOMERASE_2"/>
    <property type="match status" value="1"/>
</dbReference>
<evidence type="ECO:0000256" key="6">
    <source>
        <dbReference type="ARBA" id="ARBA00029321"/>
    </source>
</evidence>
<dbReference type="CDD" id="cd05016">
    <property type="entry name" value="SIS_PGI_2"/>
    <property type="match status" value="1"/>
</dbReference>
<evidence type="ECO:0000256" key="2">
    <source>
        <dbReference type="ARBA" id="ARBA00006604"/>
    </source>
</evidence>
<reference evidence="9 10" key="1">
    <citation type="submission" date="2017-08" db="EMBL/GenBank/DDBJ databases">
        <title>Infants hospitalized years apart are colonized by the same room-sourced microbial strains.</title>
        <authorList>
            <person name="Brooks B."/>
            <person name="Olm M.R."/>
            <person name="Firek B.A."/>
            <person name="Baker R."/>
            <person name="Thomas B.C."/>
            <person name="Morowitz M.J."/>
            <person name="Banfield J.F."/>
        </authorList>
    </citation>
    <scope>NUCLEOTIDE SEQUENCE [LARGE SCALE GENOMIC DNA]</scope>
    <source>
        <strain evidence="9">S2_003_000_R2_14</strain>
    </source>
</reference>
<dbReference type="InterPro" id="IPR046348">
    <property type="entry name" value="SIS_dom_sf"/>
</dbReference>
<keyword evidence="3 7" id="KW-0312">Gluconeogenesis</keyword>
<dbReference type="InterPro" id="IPR018189">
    <property type="entry name" value="Phosphoglucose_isomerase_CS"/>
</dbReference>
<dbReference type="GO" id="GO:0051156">
    <property type="term" value="P:glucose 6-phosphate metabolic process"/>
    <property type="evidence" value="ECO:0007669"/>
    <property type="project" value="TreeGrafter"/>
</dbReference>
<protein>
    <recommendedName>
        <fullName evidence="7">Glucose-6-phosphate isomerase</fullName>
        <shortName evidence="7">GPI</shortName>
        <ecNumber evidence="7">5.3.1.9</ecNumber>
    </recommendedName>
    <alternativeName>
        <fullName evidence="7">Phosphoglucose isomerase</fullName>
        <shortName evidence="7">PGI</shortName>
    </alternativeName>
    <alternativeName>
        <fullName evidence="7">Phosphohexose isomerase</fullName>
        <shortName evidence="7">PHI</shortName>
    </alternativeName>
</protein>
<dbReference type="AlphaFoldDB" id="A0A2W5TSC8"/>
<evidence type="ECO:0000256" key="4">
    <source>
        <dbReference type="ARBA" id="ARBA00023152"/>
    </source>
</evidence>
<dbReference type="GO" id="GO:0048029">
    <property type="term" value="F:monosaccharide binding"/>
    <property type="evidence" value="ECO:0007669"/>
    <property type="project" value="TreeGrafter"/>
</dbReference>
<dbReference type="GO" id="GO:0005829">
    <property type="term" value="C:cytosol"/>
    <property type="evidence" value="ECO:0007669"/>
    <property type="project" value="TreeGrafter"/>
</dbReference>
<evidence type="ECO:0000256" key="7">
    <source>
        <dbReference type="HAMAP-Rule" id="MF_00473"/>
    </source>
</evidence>
<dbReference type="FunFam" id="3.40.50.10490:FF:000021">
    <property type="entry name" value="Glucose-6-phosphate isomerase"/>
    <property type="match status" value="1"/>
</dbReference>
<dbReference type="Gene3D" id="3.40.50.10490">
    <property type="entry name" value="Glucose-6-phosphate isomerase like protein, domain 1"/>
    <property type="match status" value="3"/>
</dbReference>
<dbReference type="GO" id="GO:0006094">
    <property type="term" value="P:gluconeogenesis"/>
    <property type="evidence" value="ECO:0007669"/>
    <property type="project" value="UniProtKB-UniRule"/>
</dbReference>
<keyword evidence="5 7" id="KW-0413">Isomerase</keyword>
<dbReference type="GO" id="GO:0004347">
    <property type="term" value="F:glucose-6-phosphate isomerase activity"/>
    <property type="evidence" value="ECO:0007669"/>
    <property type="project" value="UniProtKB-UniRule"/>
</dbReference>
<dbReference type="UniPathway" id="UPA00109">
    <property type="reaction ID" value="UER00181"/>
</dbReference>
<dbReference type="GO" id="GO:0006096">
    <property type="term" value="P:glycolytic process"/>
    <property type="evidence" value="ECO:0007669"/>
    <property type="project" value="UniProtKB-UniRule"/>
</dbReference>
<comment type="pathway">
    <text evidence="1 7 8">Carbohydrate degradation; glycolysis; D-glyceraldehyde 3-phosphate and glycerone phosphate from D-glucose: step 2/4.</text>
</comment>
<proteinExistence type="inferred from homology"/>
<dbReference type="EC" id="5.3.1.9" evidence="7"/>
<evidence type="ECO:0000313" key="10">
    <source>
        <dbReference type="Proteomes" id="UP000249061"/>
    </source>
</evidence>
<dbReference type="NCBIfam" id="NF010696">
    <property type="entry name" value="PRK14096.1"/>
    <property type="match status" value="1"/>
</dbReference>
<comment type="function">
    <text evidence="7">Catalyzes the reversible isomerization of glucose-6-phosphate to fructose-6-phosphate.</text>
</comment>
<evidence type="ECO:0000256" key="8">
    <source>
        <dbReference type="RuleBase" id="RU000612"/>
    </source>
</evidence>